<accession>A0AA40LKG4</accession>
<feature type="compositionally biased region" description="Acidic residues" evidence="2">
    <location>
        <begin position="207"/>
        <end position="235"/>
    </location>
</feature>
<dbReference type="Proteomes" id="UP001177744">
    <property type="component" value="Unassembled WGS sequence"/>
</dbReference>
<evidence type="ECO:0000256" key="1">
    <source>
        <dbReference type="PROSITE-ProRule" id="PRU00176"/>
    </source>
</evidence>
<feature type="region of interest" description="Disordered" evidence="2">
    <location>
        <begin position="28"/>
        <end position="263"/>
    </location>
</feature>
<dbReference type="SMART" id="SM00360">
    <property type="entry name" value="RRM"/>
    <property type="match status" value="2"/>
</dbReference>
<feature type="domain" description="RRM" evidence="3">
    <location>
        <begin position="271"/>
        <end position="347"/>
    </location>
</feature>
<feature type="compositionally biased region" description="Basic and acidic residues" evidence="2">
    <location>
        <begin position="28"/>
        <end position="40"/>
    </location>
</feature>
<dbReference type="SUPFAM" id="SSF54928">
    <property type="entry name" value="RNA-binding domain, RBD"/>
    <property type="match status" value="1"/>
</dbReference>
<organism evidence="4 5">
    <name type="scientific">Cnephaeus nilssonii</name>
    <name type="common">Northern bat</name>
    <name type="synonym">Eptesicus nilssonii</name>
    <dbReference type="NCBI Taxonomy" id="3371016"/>
    <lineage>
        <taxon>Eukaryota</taxon>
        <taxon>Metazoa</taxon>
        <taxon>Chordata</taxon>
        <taxon>Craniata</taxon>
        <taxon>Vertebrata</taxon>
        <taxon>Euteleostomi</taxon>
        <taxon>Mammalia</taxon>
        <taxon>Eutheria</taxon>
        <taxon>Laurasiatheria</taxon>
        <taxon>Chiroptera</taxon>
        <taxon>Yangochiroptera</taxon>
        <taxon>Vespertilionidae</taxon>
        <taxon>Cnephaeus</taxon>
    </lineage>
</organism>
<name>A0AA40LKG4_CNENI</name>
<sequence length="988" mass="112431">MRPNSWDRRERGTCLGWPATWAGLRRSFHEAGKNQGDPKKMASSPKEVEEDSDDEEMSDEEDESSGEEVIIPQKKGKKATTTPGKVMVSPTEKLAVVIPGKEAAITPAKAIATPGKKEAATPDKGARNDKNAKKKDGDEEDDGNSEEEDEDEFEPVVMKAAAVAPFLDDEDDDKEDDSEEEPMEIAPAKGKKVPLKAVPVKAKSTENEDEENDDKEDKDEDEVEVEVEVEVEEEEDHIKKTPDKQKKKMAKQKTSPETKKQKLEAEPPVTFKLFVGNLNFNKTAAELKTGLREFFAKNELTVVGVRVSSSRRFGYVNFKSVDDQEKALELSETKVLGYEIKLKKPKGKETKKDRNAKTLLIKNLPSKVTEHELKEVFEDAFQIRFLSNDGISKRIAYIDFRSQADAERTLEEKQGTEIGGLAIVLEHVGEKNQGQEDRARKNRSWRGKQKIEQESHTFQEKWERAYFFVEVKNVPMCLICKESLSVSKEYNLRCHYETNHSRNLVGYTEKMRDKKLSELKKRLKLEHDLLLNVNKITDAAMKCSYVLREKIARASKPLTDGAFIKECLLSAAEILCPEQRQVFANINLTGNIAEQHVANVTESLQDTLQEKAKSFVAFSIAAHESIYINNTPQLAVFIRGVDETFDVTEELLDMVPLTGTTSGNDLFLCIEKSLRKFDVDWSKLVSVSTDGNSATVGVKQLVTKLKSKVSGLCKDIELKSVHGLFLQESLCAKKLQMDHVMDIVIYTITWLHSHGSTHRKFSALFSELDTQYGNLSYLELKWLSRGMVLKQFFELLEEIDFFMSSKGKSVPQLCNKDWVKDLAFLVDIMTYMVTQMYHAVRSFLAKLCLWETHLARNNLVHFPTLRLVSENESDGLNYIPKIKELKTEFQKRFSDFKLYENELILFSSPFSININNVNEELQMEVIELQHNTILKTKYDDVGIPEFFKYLGNSYPKYKNHCAKILSMFGSSEKARETLLSQEGETDHI</sequence>
<evidence type="ECO:0000313" key="5">
    <source>
        <dbReference type="Proteomes" id="UP001177744"/>
    </source>
</evidence>
<protein>
    <recommendedName>
        <fullName evidence="3">RRM domain-containing protein</fullName>
    </recommendedName>
</protein>
<proteinExistence type="predicted"/>
<evidence type="ECO:0000256" key="2">
    <source>
        <dbReference type="SAM" id="MobiDB-lite"/>
    </source>
</evidence>
<dbReference type="InterPro" id="IPR012677">
    <property type="entry name" value="Nucleotide-bd_a/b_plait_sf"/>
</dbReference>
<evidence type="ECO:0000259" key="3">
    <source>
        <dbReference type="PROSITE" id="PS50102"/>
    </source>
</evidence>
<comment type="caution">
    <text evidence="4">The sequence shown here is derived from an EMBL/GenBank/DDBJ whole genome shotgun (WGS) entry which is preliminary data.</text>
</comment>
<dbReference type="PANTHER" id="PTHR47831">
    <property type="entry name" value="GENERAL TRANSCRIPTION FACTOR II-I REPEAT DOMAIN-CONTAINING PROTEIN 2"/>
    <property type="match status" value="1"/>
</dbReference>
<feature type="domain" description="RRM" evidence="3">
    <location>
        <begin position="357"/>
        <end position="430"/>
    </location>
</feature>
<dbReference type="AlphaFoldDB" id="A0AA40LKG4"/>
<dbReference type="InterPro" id="IPR042224">
    <property type="entry name" value="GTF2IRD2"/>
</dbReference>
<dbReference type="PROSITE" id="PS50102">
    <property type="entry name" value="RRM"/>
    <property type="match status" value="2"/>
</dbReference>
<keyword evidence="1" id="KW-0694">RNA-binding</keyword>
<dbReference type="Gene3D" id="3.30.70.330">
    <property type="match status" value="2"/>
</dbReference>
<evidence type="ECO:0000313" key="4">
    <source>
        <dbReference type="EMBL" id="KAK1336736.1"/>
    </source>
</evidence>
<feature type="compositionally biased region" description="Basic and acidic residues" evidence="2">
    <location>
        <begin position="254"/>
        <end position="263"/>
    </location>
</feature>
<dbReference type="PANTHER" id="PTHR47831:SF1">
    <property type="entry name" value="GENERAL TRANSCRIPTION FACTOR II-I REPEAT DOMAIN-CONTAINING PROTEIN 2A-RELATED"/>
    <property type="match status" value="1"/>
</dbReference>
<feature type="compositionally biased region" description="Basic and acidic residues" evidence="2">
    <location>
        <begin position="115"/>
        <end position="137"/>
    </location>
</feature>
<dbReference type="InterPro" id="IPR000504">
    <property type="entry name" value="RRM_dom"/>
</dbReference>
<dbReference type="GO" id="GO:0005634">
    <property type="term" value="C:nucleus"/>
    <property type="evidence" value="ECO:0007669"/>
    <property type="project" value="TreeGrafter"/>
</dbReference>
<gene>
    <name evidence="4" type="ORF">QTO34_002771</name>
</gene>
<feature type="compositionally biased region" description="Acidic residues" evidence="2">
    <location>
        <begin position="138"/>
        <end position="154"/>
    </location>
</feature>
<feature type="compositionally biased region" description="Acidic residues" evidence="2">
    <location>
        <begin position="48"/>
        <end position="66"/>
    </location>
</feature>
<dbReference type="GO" id="GO:0003723">
    <property type="term" value="F:RNA binding"/>
    <property type="evidence" value="ECO:0007669"/>
    <property type="project" value="UniProtKB-UniRule"/>
</dbReference>
<dbReference type="InterPro" id="IPR035979">
    <property type="entry name" value="RBD_domain_sf"/>
</dbReference>
<dbReference type="EMBL" id="JAULJE010000012">
    <property type="protein sequence ID" value="KAK1336736.1"/>
    <property type="molecule type" value="Genomic_DNA"/>
</dbReference>
<feature type="compositionally biased region" description="Low complexity" evidence="2">
    <location>
        <begin position="101"/>
        <end position="114"/>
    </location>
</feature>
<keyword evidence="5" id="KW-1185">Reference proteome</keyword>
<dbReference type="Pfam" id="PF00076">
    <property type="entry name" value="RRM_1"/>
    <property type="match status" value="2"/>
</dbReference>
<reference evidence="4" key="1">
    <citation type="submission" date="2023-06" db="EMBL/GenBank/DDBJ databases">
        <title>Reference genome for the Northern bat (Eptesicus nilssonii), a most northern bat species.</title>
        <authorList>
            <person name="Laine V.N."/>
            <person name="Pulliainen A.T."/>
            <person name="Lilley T.M."/>
        </authorList>
    </citation>
    <scope>NUCLEOTIDE SEQUENCE</scope>
    <source>
        <strain evidence="4">BLF_Eptnil</strain>
        <tissue evidence="4">Kidney</tissue>
    </source>
</reference>
<feature type="compositionally biased region" description="Acidic residues" evidence="2">
    <location>
        <begin position="167"/>
        <end position="183"/>
    </location>
</feature>